<reference evidence="2" key="1">
    <citation type="submission" date="2021-03" db="EMBL/GenBank/DDBJ databases">
        <title>Revisited historic fungal species revealed as producer of novel bioactive compounds through whole genome sequencing and comparative genomics.</title>
        <authorList>
            <person name="Vignolle G.A."/>
            <person name="Hochenegger N."/>
            <person name="Mach R.L."/>
            <person name="Mach-Aigner A.R."/>
            <person name="Javad Rahimi M."/>
            <person name="Salim K.A."/>
            <person name="Chan C.M."/>
            <person name="Lim L.B.L."/>
            <person name="Cai F."/>
            <person name="Druzhinina I.S."/>
            <person name="U'Ren J.M."/>
            <person name="Derntl C."/>
        </authorList>
    </citation>
    <scope>NUCLEOTIDE SEQUENCE</scope>
    <source>
        <strain evidence="2">TUCIM 5799</strain>
    </source>
</reference>
<feature type="region of interest" description="Disordered" evidence="1">
    <location>
        <begin position="202"/>
        <end position="245"/>
    </location>
</feature>
<dbReference type="Gene3D" id="2.170.150.70">
    <property type="match status" value="1"/>
</dbReference>
<evidence type="ECO:0008006" key="4">
    <source>
        <dbReference type="Google" id="ProtNLM"/>
    </source>
</evidence>
<accession>A0A9P9WGH9</accession>
<evidence type="ECO:0000256" key="1">
    <source>
        <dbReference type="SAM" id="MobiDB-lite"/>
    </source>
</evidence>
<protein>
    <recommendedName>
        <fullName evidence="4">CENP-V/GFA domain-containing protein</fullName>
    </recommendedName>
</protein>
<sequence length="245" mass="27245">MSSARALRGSCHCGRNQYIIRVPADASRDAQVLFNTDATQRVSSASPLSAFLRVPLTWYHSQTFPFFADETTSAIRRVYSHPAEQHTLRQFCGFCGTPISFFTEQPRSEAEYIRLTLGSLLTEDLHDLEEMGLLPSDDEDDVMDIVPTAPAASTSTQLIGRDFTHIPWFDSLLDGSRLGTAHTTRGIRESRDGRVRVEWEVTEWTGNDNDDDVDAETEASESSATGKRKRGETDQGHDAAKTSAR</sequence>
<evidence type="ECO:0000313" key="3">
    <source>
        <dbReference type="Proteomes" id="UP000829685"/>
    </source>
</evidence>
<feature type="compositionally biased region" description="Basic and acidic residues" evidence="1">
    <location>
        <begin position="231"/>
        <end position="245"/>
    </location>
</feature>
<proteinExistence type="predicted"/>
<dbReference type="Proteomes" id="UP000829685">
    <property type="component" value="Unassembled WGS sequence"/>
</dbReference>
<evidence type="ECO:0000313" key="2">
    <source>
        <dbReference type="EMBL" id="KAI1862478.1"/>
    </source>
</evidence>
<keyword evidence="3" id="KW-1185">Reference proteome</keyword>
<comment type="caution">
    <text evidence="2">The sequence shown here is derived from an EMBL/GenBank/DDBJ whole genome shotgun (WGS) entry which is preliminary data.</text>
</comment>
<gene>
    <name evidence="2" type="ORF">JX265_009192</name>
</gene>
<dbReference type="EMBL" id="JAFIMR010000027">
    <property type="protein sequence ID" value="KAI1862478.1"/>
    <property type="molecule type" value="Genomic_DNA"/>
</dbReference>
<name>A0A9P9WGH9_9PEZI</name>
<organism evidence="2 3">
    <name type="scientific">Neoarthrinium moseri</name>
    <dbReference type="NCBI Taxonomy" id="1658444"/>
    <lineage>
        <taxon>Eukaryota</taxon>
        <taxon>Fungi</taxon>
        <taxon>Dikarya</taxon>
        <taxon>Ascomycota</taxon>
        <taxon>Pezizomycotina</taxon>
        <taxon>Sordariomycetes</taxon>
        <taxon>Xylariomycetidae</taxon>
        <taxon>Amphisphaeriales</taxon>
        <taxon>Apiosporaceae</taxon>
        <taxon>Neoarthrinium</taxon>
    </lineage>
</organism>
<dbReference type="AlphaFoldDB" id="A0A9P9WGH9"/>
<feature type="compositionally biased region" description="Acidic residues" evidence="1">
    <location>
        <begin position="208"/>
        <end position="219"/>
    </location>
</feature>